<organism evidence="5 6">
    <name type="scientific">Zymomonas mobilis subsp. pomaceae (strain ATCC 29192 / DSM 22645 / JCM 10191 / CCUG 17912 / NBRC 13757 / NCIMB 11200 / NRRL B-4491 / Barker I)</name>
    <dbReference type="NCBI Taxonomy" id="579138"/>
    <lineage>
        <taxon>Bacteria</taxon>
        <taxon>Pseudomonadati</taxon>
        <taxon>Pseudomonadota</taxon>
        <taxon>Alphaproteobacteria</taxon>
        <taxon>Sphingomonadales</taxon>
        <taxon>Zymomonadaceae</taxon>
        <taxon>Zymomonas</taxon>
    </lineage>
</organism>
<feature type="signal peptide" evidence="4">
    <location>
        <begin position="1"/>
        <end position="24"/>
    </location>
</feature>
<feature type="repeat" description="ANK" evidence="3">
    <location>
        <begin position="94"/>
        <end position="126"/>
    </location>
</feature>
<keyword evidence="4" id="KW-0732">Signal</keyword>
<dbReference type="PANTHER" id="PTHR24171">
    <property type="entry name" value="ANKYRIN REPEAT DOMAIN-CONTAINING PROTEIN 39-RELATED"/>
    <property type="match status" value="1"/>
</dbReference>
<evidence type="ECO:0000256" key="3">
    <source>
        <dbReference type="PROSITE-ProRule" id="PRU00023"/>
    </source>
</evidence>
<dbReference type="Proteomes" id="UP000000491">
    <property type="component" value="Chromosome"/>
</dbReference>
<dbReference type="GO" id="GO:0085020">
    <property type="term" value="P:protein K6-linked ubiquitination"/>
    <property type="evidence" value="ECO:0007669"/>
    <property type="project" value="TreeGrafter"/>
</dbReference>
<dbReference type="HOGENOM" id="CLU_1331229_0_0_5"/>
<evidence type="ECO:0000256" key="4">
    <source>
        <dbReference type="SAM" id="SignalP"/>
    </source>
</evidence>
<protein>
    <submittedName>
        <fullName evidence="5">Ankyrin</fullName>
    </submittedName>
</protein>
<dbReference type="PROSITE" id="PS50088">
    <property type="entry name" value="ANK_REPEAT"/>
    <property type="match status" value="2"/>
</dbReference>
<evidence type="ECO:0000256" key="1">
    <source>
        <dbReference type="ARBA" id="ARBA00022737"/>
    </source>
</evidence>
<accession>F8ETV1</accession>
<feature type="chain" id="PRO_5003369758" evidence="4">
    <location>
        <begin position="25"/>
        <end position="199"/>
    </location>
</feature>
<name>F8ETV1_ZYMMT</name>
<dbReference type="InterPro" id="IPR036770">
    <property type="entry name" value="Ankyrin_rpt-contain_sf"/>
</dbReference>
<dbReference type="PATRIC" id="fig|579138.3.peg.1222"/>
<dbReference type="KEGG" id="zmp:Zymop_1153"/>
<dbReference type="PANTHER" id="PTHR24171:SF8">
    <property type="entry name" value="BRCA1-ASSOCIATED RING DOMAIN PROTEIN 1"/>
    <property type="match status" value="1"/>
</dbReference>
<evidence type="ECO:0000313" key="6">
    <source>
        <dbReference type="Proteomes" id="UP000000491"/>
    </source>
</evidence>
<dbReference type="Pfam" id="PF12796">
    <property type="entry name" value="Ank_2"/>
    <property type="match status" value="1"/>
</dbReference>
<dbReference type="RefSeq" id="WP_013934443.1">
    <property type="nucleotide sequence ID" value="NC_015709.1"/>
</dbReference>
<proteinExistence type="predicted"/>
<dbReference type="InterPro" id="IPR002110">
    <property type="entry name" value="Ankyrin_rpt"/>
</dbReference>
<dbReference type="SUPFAM" id="SSF48403">
    <property type="entry name" value="Ankyrin repeat"/>
    <property type="match status" value="1"/>
</dbReference>
<feature type="repeat" description="ANK" evidence="3">
    <location>
        <begin position="127"/>
        <end position="159"/>
    </location>
</feature>
<dbReference type="Gene3D" id="1.25.40.20">
    <property type="entry name" value="Ankyrin repeat-containing domain"/>
    <property type="match status" value="1"/>
</dbReference>
<sequence length="199" mass="22121">MCSKKFFGLLLAGMVLTVPISAFAQNEDYSFLRAVRDRDTNKITSSIDQQQSLINTKDYSSGDTALHIVTRAHDIQWLAYFIYKKAKIDLKNKAGETPLMLAAEIGWTDGAQLLLEGGADPNITDNSGQTPLIMAVQNHNLPMVRVLIDNHADPKITDHIAGRSARDYAEQDNRSNAILKVLDEAKPTQKKIMMGPRPR</sequence>
<evidence type="ECO:0000256" key="2">
    <source>
        <dbReference type="ARBA" id="ARBA00023043"/>
    </source>
</evidence>
<dbReference type="EMBL" id="CP002865">
    <property type="protein sequence ID" value="AEI38048.1"/>
    <property type="molecule type" value="Genomic_DNA"/>
</dbReference>
<keyword evidence="2 3" id="KW-0040">ANK repeat</keyword>
<reference evidence="5 6" key="1">
    <citation type="journal article" date="2011" name="J. Bacteriol.">
        <title>Genome sequence of the ethanol-producing Zymomonas mobilis subsp. pomaceae lectotype strain ATCC 29192.</title>
        <authorList>
            <person name="Kouvelis V.N."/>
            <person name="Davenport K.W."/>
            <person name="Brettin T.S."/>
            <person name="Bruce D."/>
            <person name="Detter C."/>
            <person name="Han C.S."/>
            <person name="Nolan M."/>
            <person name="Tapia R."/>
            <person name="Damoulaki A."/>
            <person name="Kyrpides N.C."/>
            <person name="Typas M.A."/>
            <person name="Pappas K.M."/>
        </authorList>
    </citation>
    <scope>NUCLEOTIDE SEQUENCE [LARGE SCALE GENOMIC DNA]</scope>
    <source>
        <strain evidence="6">ATCC 29192 / DSM 22645 / JCM 10191 / CCUG 17912 / NBRC 13757 / NCIMB 11200 / NRRL B-4491 / Barker I</strain>
    </source>
</reference>
<dbReference type="PROSITE" id="PS50297">
    <property type="entry name" value="ANK_REP_REGION"/>
    <property type="match status" value="2"/>
</dbReference>
<dbReference type="GO" id="GO:0004842">
    <property type="term" value="F:ubiquitin-protein transferase activity"/>
    <property type="evidence" value="ECO:0007669"/>
    <property type="project" value="TreeGrafter"/>
</dbReference>
<dbReference type="STRING" id="579138.Zymop_1153"/>
<keyword evidence="1" id="KW-0677">Repeat</keyword>
<dbReference type="eggNOG" id="COG0666">
    <property type="taxonomic scope" value="Bacteria"/>
</dbReference>
<dbReference type="SMART" id="SM00248">
    <property type="entry name" value="ANK"/>
    <property type="match status" value="3"/>
</dbReference>
<evidence type="ECO:0000313" key="5">
    <source>
        <dbReference type="EMBL" id="AEI38048.1"/>
    </source>
</evidence>
<dbReference type="AlphaFoldDB" id="F8ETV1"/>
<gene>
    <name evidence="5" type="ordered locus">Zymop_1153</name>
</gene>